<dbReference type="PANTHER" id="PTHR33164">
    <property type="entry name" value="TRANSCRIPTIONAL REGULATOR, MARR FAMILY"/>
    <property type="match status" value="1"/>
</dbReference>
<proteinExistence type="predicted"/>
<reference evidence="2 3" key="1">
    <citation type="submission" date="2020-07" db="EMBL/GenBank/DDBJ databases">
        <title>Draft genome and description of Aeromicrobium phoceense strain Marseille-Q0843 isolated from healthy skin swab.</title>
        <authorList>
            <person name="Boxberger M."/>
            <person name="La Scola B."/>
        </authorList>
    </citation>
    <scope>NUCLEOTIDE SEQUENCE [LARGE SCALE GENOMIC DNA]</scope>
    <source>
        <strain evidence="2 3">Marseille-Q0843</strain>
    </source>
</reference>
<dbReference type="InterPro" id="IPR036390">
    <property type="entry name" value="WH_DNA-bd_sf"/>
</dbReference>
<dbReference type="PANTHER" id="PTHR33164:SF99">
    <property type="entry name" value="MARR FAMILY REGULATORY PROTEIN"/>
    <property type="match status" value="1"/>
</dbReference>
<dbReference type="InterPro" id="IPR039422">
    <property type="entry name" value="MarR/SlyA-like"/>
</dbReference>
<dbReference type="InterPro" id="IPR036388">
    <property type="entry name" value="WH-like_DNA-bd_sf"/>
</dbReference>
<gene>
    <name evidence="2" type="ORF">H1W00_00360</name>
</gene>
<name>A0A838X8L9_9ACTN</name>
<accession>A0A838X8L9</accession>
<dbReference type="AlphaFoldDB" id="A0A838X8L9"/>
<keyword evidence="3" id="KW-1185">Reference proteome</keyword>
<dbReference type="RefSeq" id="WP_181752613.1">
    <property type="nucleotide sequence ID" value="NZ_DAMCVE010000004.1"/>
</dbReference>
<comment type="caution">
    <text evidence="2">The sequence shown here is derived from an EMBL/GenBank/DDBJ whole genome shotgun (WGS) entry which is preliminary data.</text>
</comment>
<dbReference type="Gene3D" id="1.10.10.10">
    <property type="entry name" value="Winged helix-like DNA-binding domain superfamily/Winged helix DNA-binding domain"/>
    <property type="match status" value="1"/>
</dbReference>
<dbReference type="SMART" id="SM00347">
    <property type="entry name" value="HTH_MARR"/>
    <property type="match status" value="1"/>
</dbReference>
<dbReference type="GO" id="GO:0003700">
    <property type="term" value="F:DNA-binding transcription factor activity"/>
    <property type="evidence" value="ECO:0007669"/>
    <property type="project" value="InterPro"/>
</dbReference>
<protein>
    <submittedName>
        <fullName evidence="2">MarR family transcriptional regulator</fullName>
    </submittedName>
</protein>
<dbReference type="InterPro" id="IPR000835">
    <property type="entry name" value="HTH_MarR-typ"/>
</dbReference>
<feature type="domain" description="HTH marR-type" evidence="1">
    <location>
        <begin position="1"/>
        <end position="155"/>
    </location>
</feature>
<organism evidence="2 3">
    <name type="scientific">Aeromicrobium phoceense</name>
    <dbReference type="NCBI Taxonomy" id="2754045"/>
    <lineage>
        <taxon>Bacteria</taxon>
        <taxon>Bacillati</taxon>
        <taxon>Actinomycetota</taxon>
        <taxon>Actinomycetes</taxon>
        <taxon>Propionibacteriales</taxon>
        <taxon>Nocardioidaceae</taxon>
        <taxon>Aeromicrobium</taxon>
    </lineage>
</organism>
<dbReference type="EMBL" id="JACEOG010000001">
    <property type="protein sequence ID" value="MBA4606925.1"/>
    <property type="molecule type" value="Genomic_DNA"/>
</dbReference>
<dbReference type="SUPFAM" id="SSF46785">
    <property type="entry name" value="Winged helix' DNA-binding domain"/>
    <property type="match status" value="1"/>
</dbReference>
<evidence type="ECO:0000313" key="3">
    <source>
        <dbReference type="Proteomes" id="UP000550354"/>
    </source>
</evidence>
<dbReference type="PROSITE" id="PS50995">
    <property type="entry name" value="HTH_MARR_2"/>
    <property type="match status" value="1"/>
</dbReference>
<dbReference type="Proteomes" id="UP000550354">
    <property type="component" value="Unassembled WGS sequence"/>
</dbReference>
<sequence>MSDLPIATVNDTRWLDETQQSAWRSFLGGTTVLMDRLDRDLRTEHGLSMSEYEILVRLSEAPDRSIRMADLAAALSHSRSRITHTISRLERDGIVLRIQCGTDGRGVTAVLTDKGFELLATAAHTHVRGVREYLIDQCSDEDLAATKRVMDAIQDAIGGRVF</sequence>
<dbReference type="Pfam" id="PF01047">
    <property type="entry name" value="MarR"/>
    <property type="match status" value="1"/>
</dbReference>
<evidence type="ECO:0000259" key="1">
    <source>
        <dbReference type="PROSITE" id="PS50995"/>
    </source>
</evidence>
<dbReference type="GO" id="GO:0006950">
    <property type="term" value="P:response to stress"/>
    <property type="evidence" value="ECO:0007669"/>
    <property type="project" value="TreeGrafter"/>
</dbReference>
<evidence type="ECO:0000313" key="2">
    <source>
        <dbReference type="EMBL" id="MBA4606925.1"/>
    </source>
</evidence>